<feature type="domain" description="Cytochrome b5 heme-binding" evidence="14">
    <location>
        <begin position="4"/>
        <end position="80"/>
    </location>
</feature>
<dbReference type="VEuPathDB" id="FungiDB:DIURU_002302"/>
<sequence length="120" mass="12729">MSAIKEYTADEVAEHNSVDDLWVIYNGEVYDVTKYVDEHPGGEEVIVDVAGGDATEAFDDIGHSDEAREVLASLKIGKLQGGSIRTVETKVKGQSTSSGVPVPLVVAALVALGAAYYFLV</sequence>
<dbReference type="SUPFAM" id="SSF55856">
    <property type="entry name" value="Cytochrome b5-like heme/steroid binding domain"/>
    <property type="match status" value="1"/>
</dbReference>
<dbReference type="PANTHER" id="PTHR19359:SF150">
    <property type="entry name" value="CYTOCHROME B5"/>
    <property type="match status" value="1"/>
</dbReference>
<feature type="transmembrane region" description="Helical" evidence="13">
    <location>
        <begin position="100"/>
        <end position="119"/>
    </location>
</feature>
<dbReference type="GeneID" id="54780953"/>
<name>A0A642UR00_DIURU</name>
<evidence type="ECO:0000259" key="14">
    <source>
        <dbReference type="PROSITE" id="PS50255"/>
    </source>
</evidence>
<dbReference type="PANTHER" id="PTHR19359">
    <property type="entry name" value="CYTOCHROME B5"/>
    <property type="match status" value="1"/>
</dbReference>
<keyword evidence="8" id="KW-0249">Electron transport</keyword>
<keyword evidence="13" id="KW-1133">Transmembrane helix</keyword>
<dbReference type="EMBL" id="SWFT01000066">
    <property type="protein sequence ID" value="KAA8903790.1"/>
    <property type="molecule type" value="Genomic_DNA"/>
</dbReference>
<dbReference type="RefSeq" id="XP_034012996.1">
    <property type="nucleotide sequence ID" value="XM_034154939.1"/>
</dbReference>
<keyword evidence="3 13" id="KW-0349">Heme</keyword>
<evidence type="ECO:0000256" key="13">
    <source>
        <dbReference type="RuleBase" id="RU362121"/>
    </source>
</evidence>
<dbReference type="GO" id="GO:0046872">
    <property type="term" value="F:metal ion binding"/>
    <property type="evidence" value="ECO:0007669"/>
    <property type="project" value="UniProtKB-UniRule"/>
</dbReference>
<dbReference type="GO" id="GO:0005789">
    <property type="term" value="C:endoplasmic reticulum membrane"/>
    <property type="evidence" value="ECO:0007669"/>
    <property type="project" value="UniProtKB-SubCell"/>
</dbReference>
<organism evidence="15 16">
    <name type="scientific">Diutina rugosa</name>
    <name type="common">Yeast</name>
    <name type="synonym">Candida rugosa</name>
    <dbReference type="NCBI Taxonomy" id="5481"/>
    <lineage>
        <taxon>Eukaryota</taxon>
        <taxon>Fungi</taxon>
        <taxon>Dikarya</taxon>
        <taxon>Ascomycota</taxon>
        <taxon>Saccharomycotina</taxon>
        <taxon>Pichiomycetes</taxon>
        <taxon>Debaryomycetaceae</taxon>
        <taxon>Diutina</taxon>
    </lineage>
</organism>
<evidence type="ECO:0000256" key="5">
    <source>
        <dbReference type="ARBA" id="ARBA00022723"/>
    </source>
</evidence>
<keyword evidence="10 13" id="KW-0472">Membrane</keyword>
<keyword evidence="16" id="KW-1185">Reference proteome</keyword>
<evidence type="ECO:0000256" key="1">
    <source>
        <dbReference type="ARBA" id="ARBA00004131"/>
    </source>
</evidence>
<dbReference type="OrthoDB" id="260519at2759"/>
<gene>
    <name evidence="15" type="ORF">DIURU_002302</name>
</gene>
<dbReference type="InterPro" id="IPR018506">
    <property type="entry name" value="Cyt_B5_heme-BS"/>
</dbReference>
<dbReference type="InterPro" id="IPR050668">
    <property type="entry name" value="Cytochrome_b5"/>
</dbReference>
<keyword evidence="5 13" id="KW-0479">Metal-binding</keyword>
<evidence type="ECO:0000256" key="11">
    <source>
        <dbReference type="ARBA" id="ARBA00037877"/>
    </source>
</evidence>
<keyword evidence="7" id="KW-0492">Microsome</keyword>
<dbReference type="Gene3D" id="3.10.120.10">
    <property type="entry name" value="Cytochrome b5-like heme/steroid binding domain"/>
    <property type="match status" value="1"/>
</dbReference>
<dbReference type="Pfam" id="PF00173">
    <property type="entry name" value="Cyt-b5"/>
    <property type="match status" value="1"/>
</dbReference>
<evidence type="ECO:0000256" key="4">
    <source>
        <dbReference type="ARBA" id="ARBA00022692"/>
    </source>
</evidence>
<proteinExistence type="inferred from homology"/>
<evidence type="ECO:0000256" key="8">
    <source>
        <dbReference type="ARBA" id="ARBA00022982"/>
    </source>
</evidence>
<keyword evidence="9 13" id="KW-0408">Iron</keyword>
<dbReference type="Proteomes" id="UP000449547">
    <property type="component" value="Unassembled WGS sequence"/>
</dbReference>
<comment type="subcellular location">
    <subcellularLocation>
        <location evidence="1">Endoplasmic reticulum membrane</location>
        <topology evidence="1">Single-pass membrane protein</topology>
        <orientation evidence="1">Cytoplasmic side</orientation>
    </subcellularLocation>
    <subcellularLocation>
        <location evidence="11">Microsome membrane</location>
        <topology evidence="11">Single-pass membrane protein</topology>
        <orientation evidence="11">Cytoplasmic side</orientation>
    </subcellularLocation>
</comment>
<dbReference type="InterPro" id="IPR001199">
    <property type="entry name" value="Cyt_B5-like_heme/steroid-bd"/>
</dbReference>
<dbReference type="GO" id="GO:0020037">
    <property type="term" value="F:heme binding"/>
    <property type="evidence" value="ECO:0007669"/>
    <property type="project" value="UniProtKB-UniRule"/>
</dbReference>
<accession>A0A642UR00</accession>
<dbReference type="PROSITE" id="PS00191">
    <property type="entry name" value="CYTOCHROME_B5_1"/>
    <property type="match status" value="1"/>
</dbReference>
<comment type="caution">
    <text evidence="15">The sequence shown here is derived from an EMBL/GenBank/DDBJ whole genome shotgun (WGS) entry which is preliminary data.</text>
</comment>
<dbReference type="FunFam" id="3.10.120.10:FF:000002">
    <property type="entry name" value="Cytochrome b5 type B"/>
    <property type="match status" value="1"/>
</dbReference>
<dbReference type="PROSITE" id="PS50255">
    <property type="entry name" value="CYTOCHROME_B5_2"/>
    <property type="match status" value="1"/>
</dbReference>
<dbReference type="GO" id="GO:0016126">
    <property type="term" value="P:sterol biosynthetic process"/>
    <property type="evidence" value="ECO:0007669"/>
    <property type="project" value="TreeGrafter"/>
</dbReference>
<evidence type="ECO:0000256" key="12">
    <source>
        <dbReference type="ARBA" id="ARBA00038168"/>
    </source>
</evidence>
<dbReference type="SMART" id="SM01117">
    <property type="entry name" value="Cyt-b5"/>
    <property type="match status" value="1"/>
</dbReference>
<dbReference type="InterPro" id="IPR036400">
    <property type="entry name" value="Cyt_B5-like_heme/steroid_sf"/>
</dbReference>
<evidence type="ECO:0000256" key="2">
    <source>
        <dbReference type="ARBA" id="ARBA00022448"/>
    </source>
</evidence>
<reference evidence="15 16" key="1">
    <citation type="submission" date="2019-07" db="EMBL/GenBank/DDBJ databases">
        <title>Genome assembly of two rare yeast pathogens: Diutina rugosa and Trichomonascus ciferrii.</title>
        <authorList>
            <person name="Mixao V."/>
            <person name="Saus E."/>
            <person name="Hansen A."/>
            <person name="Lass-Flor C."/>
            <person name="Gabaldon T."/>
        </authorList>
    </citation>
    <scope>NUCLEOTIDE SEQUENCE [LARGE SCALE GENOMIC DNA]</scope>
    <source>
        <strain evidence="15 16">CBS 613</strain>
    </source>
</reference>
<evidence type="ECO:0000256" key="10">
    <source>
        <dbReference type="ARBA" id="ARBA00023136"/>
    </source>
</evidence>
<keyword evidence="6" id="KW-0256">Endoplasmic reticulum</keyword>
<evidence type="ECO:0000256" key="3">
    <source>
        <dbReference type="ARBA" id="ARBA00022617"/>
    </source>
</evidence>
<evidence type="ECO:0000313" key="16">
    <source>
        <dbReference type="Proteomes" id="UP000449547"/>
    </source>
</evidence>
<evidence type="ECO:0000256" key="6">
    <source>
        <dbReference type="ARBA" id="ARBA00022824"/>
    </source>
</evidence>
<keyword evidence="4 13" id="KW-0812">Transmembrane</keyword>
<dbReference type="AlphaFoldDB" id="A0A642UR00"/>
<protein>
    <recommendedName>
        <fullName evidence="14">Cytochrome b5 heme-binding domain-containing protein</fullName>
    </recommendedName>
</protein>
<keyword evidence="2" id="KW-0813">Transport</keyword>
<dbReference type="OMA" id="AYFAWRY"/>
<dbReference type="PRINTS" id="PR00363">
    <property type="entry name" value="CYTOCHROMEB5"/>
</dbReference>
<evidence type="ECO:0000256" key="9">
    <source>
        <dbReference type="ARBA" id="ARBA00023004"/>
    </source>
</evidence>
<comment type="similarity">
    <text evidence="12 13">Belongs to the cytochrome b5 family.</text>
</comment>
<evidence type="ECO:0000313" key="15">
    <source>
        <dbReference type="EMBL" id="KAA8903790.1"/>
    </source>
</evidence>
<evidence type="ECO:0000256" key="7">
    <source>
        <dbReference type="ARBA" id="ARBA00022848"/>
    </source>
</evidence>